<feature type="compositionally biased region" description="Polar residues" evidence="7">
    <location>
        <begin position="463"/>
        <end position="486"/>
    </location>
</feature>
<evidence type="ECO:0000256" key="4">
    <source>
        <dbReference type="ARBA" id="ARBA00044746"/>
    </source>
</evidence>
<evidence type="ECO:0000256" key="5">
    <source>
        <dbReference type="ARBA" id="ARBA00044801"/>
    </source>
</evidence>
<feature type="domain" description="Ataxin-10" evidence="8">
    <location>
        <begin position="499"/>
        <end position="576"/>
    </location>
</feature>
<dbReference type="EMBL" id="JBANRG010000047">
    <property type="protein sequence ID" value="KAK7445408.1"/>
    <property type="molecule type" value="Genomic_DNA"/>
</dbReference>
<dbReference type="InterPro" id="IPR011989">
    <property type="entry name" value="ARM-like"/>
</dbReference>
<protein>
    <recommendedName>
        <fullName evidence="5">Ataxin-10 homolog</fullName>
    </recommendedName>
    <alternativeName>
        <fullName evidence="6">Copper transport protein 86</fullName>
    </alternativeName>
</protein>
<organism evidence="9 10">
    <name type="scientific">Marasmiellus scandens</name>
    <dbReference type="NCBI Taxonomy" id="2682957"/>
    <lineage>
        <taxon>Eukaryota</taxon>
        <taxon>Fungi</taxon>
        <taxon>Dikarya</taxon>
        <taxon>Basidiomycota</taxon>
        <taxon>Agaricomycotina</taxon>
        <taxon>Agaricomycetes</taxon>
        <taxon>Agaricomycetidae</taxon>
        <taxon>Agaricales</taxon>
        <taxon>Marasmiineae</taxon>
        <taxon>Omphalotaceae</taxon>
        <taxon>Marasmiellus</taxon>
    </lineage>
</organism>
<comment type="caution">
    <text evidence="9">The sequence shown here is derived from an EMBL/GenBank/DDBJ whole genome shotgun (WGS) entry which is preliminary data.</text>
</comment>
<reference evidence="9 10" key="1">
    <citation type="submission" date="2024-01" db="EMBL/GenBank/DDBJ databases">
        <title>A draft genome for the cacao thread blight pathogen Marasmiellus scandens.</title>
        <authorList>
            <person name="Baruah I.K."/>
            <person name="Leung J."/>
            <person name="Bukari Y."/>
            <person name="Amoako-Attah I."/>
            <person name="Meinhardt L.W."/>
            <person name="Bailey B.A."/>
            <person name="Cohen S.P."/>
        </authorList>
    </citation>
    <scope>NUCLEOTIDE SEQUENCE [LARGE SCALE GENOMIC DNA]</scope>
    <source>
        <strain evidence="9 10">GH-19</strain>
    </source>
</reference>
<dbReference type="PANTHER" id="PTHR13255:SF0">
    <property type="entry name" value="ATAXIN-10"/>
    <property type="match status" value="1"/>
</dbReference>
<evidence type="ECO:0000313" key="9">
    <source>
        <dbReference type="EMBL" id="KAK7445408.1"/>
    </source>
</evidence>
<evidence type="ECO:0000256" key="3">
    <source>
        <dbReference type="ARBA" id="ARBA00023306"/>
    </source>
</evidence>
<evidence type="ECO:0000256" key="7">
    <source>
        <dbReference type="SAM" id="MobiDB-lite"/>
    </source>
</evidence>
<comment type="similarity">
    <text evidence="1">Belongs to the ataxin-10 family.</text>
</comment>
<keyword evidence="3" id="KW-0131">Cell cycle</keyword>
<dbReference type="PANTHER" id="PTHR13255">
    <property type="entry name" value="ATAXIN-10"/>
    <property type="match status" value="1"/>
</dbReference>
<dbReference type="InterPro" id="IPR051374">
    <property type="entry name" value="Ataxin-10/CTR86_families"/>
</dbReference>
<evidence type="ECO:0000256" key="2">
    <source>
        <dbReference type="ARBA" id="ARBA00022618"/>
    </source>
</evidence>
<proteinExistence type="inferred from homology"/>
<sequence>MSISNNLEDLLDQLRTQCSSFDVNSPIKRSSLSGVLDSMAIELAQSEESRKYIGSDDVGLWGDVSKLWRSLARAQLTFWDGDDSSSEEGDTDDKNKDNGSITASSCSFGLFCVSLSRFTRNLVAAVPSNQNKAFENEPDMRRLLHYYTSWSSMEDKDAVLSARILTQTLSNIITGNNALMSTLWETYLNLPEDQVVLIRLLSSRDERTLVAVMTLMKNCIIDSRTRTKMLTRTTIGSRISVSLLDNMVKLYEADEGSDGGKAFDTGYEIFTRVFEAGLLPELYKKLTIEGEIVTPHQTTLLKILDSYLQSTNILSSPPNSKVKKTHVKLAPMLGTCFFGLSSYAQTAFRRALRPSETELLSPTSPISLPTPHSTFPPAELDVMLPKVCEALVLVTQCIVTIILASQGAQVSPDSEVGSVDNLQDYFNNINNPDSIGLVENLIALLRLLDRFLPRINFGKPVQVPQSPNSTTPQHIKGSVDSSSQPPIQQLAPASGFSFLKRDLVRLLGILCHESLAVQDRVRRCGGIEVVMNLCAVDELNPYLREHAIFALHNLLKDNAANQAVVDEIKPLGQWDENGILQDTPGAVRR</sequence>
<keyword evidence="2" id="KW-0132">Cell division</keyword>
<comment type="function">
    <text evidence="4">May play a role in the regulation of cytokinesis.</text>
</comment>
<dbReference type="SUPFAM" id="SSF48371">
    <property type="entry name" value="ARM repeat"/>
    <property type="match status" value="1"/>
</dbReference>
<dbReference type="InterPro" id="IPR019156">
    <property type="entry name" value="Ataxin-10_domain"/>
</dbReference>
<gene>
    <name evidence="9" type="ORF">VKT23_014825</name>
</gene>
<evidence type="ECO:0000256" key="6">
    <source>
        <dbReference type="ARBA" id="ARBA00044805"/>
    </source>
</evidence>
<name>A0ABR1J224_9AGAR</name>
<dbReference type="InterPro" id="IPR016024">
    <property type="entry name" value="ARM-type_fold"/>
</dbReference>
<evidence type="ECO:0000256" key="1">
    <source>
        <dbReference type="ARBA" id="ARBA00008384"/>
    </source>
</evidence>
<accession>A0ABR1J224</accession>
<evidence type="ECO:0000313" key="10">
    <source>
        <dbReference type="Proteomes" id="UP001498398"/>
    </source>
</evidence>
<keyword evidence="10" id="KW-1185">Reference proteome</keyword>
<evidence type="ECO:0000259" key="8">
    <source>
        <dbReference type="Pfam" id="PF09759"/>
    </source>
</evidence>
<feature type="region of interest" description="Disordered" evidence="7">
    <location>
        <begin position="462"/>
        <end position="486"/>
    </location>
</feature>
<dbReference type="Pfam" id="PF09759">
    <property type="entry name" value="Atx10homo_assoc"/>
    <property type="match status" value="1"/>
</dbReference>
<dbReference type="Proteomes" id="UP001498398">
    <property type="component" value="Unassembled WGS sequence"/>
</dbReference>
<dbReference type="Gene3D" id="1.25.10.10">
    <property type="entry name" value="Leucine-rich Repeat Variant"/>
    <property type="match status" value="1"/>
</dbReference>